<dbReference type="EMBL" id="WHNW01000003">
    <property type="protein sequence ID" value="MPV85857.1"/>
    <property type="molecule type" value="Genomic_DNA"/>
</dbReference>
<evidence type="ECO:0000313" key="5">
    <source>
        <dbReference type="Proteomes" id="UP000471298"/>
    </source>
</evidence>
<feature type="domain" description="Cytoskeleton protein RodZ-like C-terminal" evidence="3">
    <location>
        <begin position="296"/>
        <end position="363"/>
    </location>
</feature>
<comment type="caution">
    <text evidence="4">The sequence shown here is derived from an EMBL/GenBank/DDBJ whole genome shotgun (WGS) entry which is preliminary data.</text>
</comment>
<dbReference type="AlphaFoldDB" id="A0A6N7EXJ6"/>
<gene>
    <name evidence="4" type="ORF">GCU85_03775</name>
</gene>
<dbReference type="InterPro" id="IPR050400">
    <property type="entry name" value="Bact_Cytoskel_RodZ"/>
</dbReference>
<dbReference type="InParanoid" id="A0A6N7EXJ6"/>
<evidence type="ECO:0000256" key="1">
    <source>
        <dbReference type="SAM" id="MobiDB-lite"/>
    </source>
</evidence>
<feature type="region of interest" description="Disordered" evidence="1">
    <location>
        <begin position="1"/>
        <end position="22"/>
    </location>
</feature>
<keyword evidence="2" id="KW-0812">Transmembrane</keyword>
<keyword evidence="5" id="KW-1185">Reference proteome</keyword>
<evidence type="ECO:0000259" key="3">
    <source>
        <dbReference type="Pfam" id="PF13464"/>
    </source>
</evidence>
<feature type="transmembrane region" description="Helical" evidence="2">
    <location>
        <begin position="134"/>
        <end position="153"/>
    </location>
</feature>
<dbReference type="PANTHER" id="PTHR34475:SF1">
    <property type="entry name" value="CYTOSKELETON PROTEIN RODZ"/>
    <property type="match status" value="1"/>
</dbReference>
<feature type="compositionally biased region" description="Acidic residues" evidence="1">
    <location>
        <begin position="274"/>
        <end position="285"/>
    </location>
</feature>
<accession>A0A6N7EXJ6</accession>
<name>A0A6N7EXJ6_9GAMM</name>
<organism evidence="4 5">
    <name type="scientific">Ostreibacterium oceani</name>
    <dbReference type="NCBI Taxonomy" id="2654998"/>
    <lineage>
        <taxon>Bacteria</taxon>
        <taxon>Pseudomonadati</taxon>
        <taxon>Pseudomonadota</taxon>
        <taxon>Gammaproteobacteria</taxon>
        <taxon>Cardiobacteriales</taxon>
        <taxon>Ostreibacteriaceae</taxon>
        <taxon>Ostreibacterium</taxon>
    </lineage>
</organism>
<dbReference type="InterPro" id="IPR025194">
    <property type="entry name" value="RodZ-like_C"/>
</dbReference>
<feature type="region of interest" description="Disordered" evidence="1">
    <location>
        <begin position="263"/>
        <end position="285"/>
    </location>
</feature>
<keyword evidence="2" id="KW-0472">Membrane</keyword>
<proteinExistence type="predicted"/>
<dbReference type="RefSeq" id="WP_152809529.1">
    <property type="nucleotide sequence ID" value="NZ_WHNW01000003.1"/>
</dbReference>
<dbReference type="PANTHER" id="PTHR34475">
    <property type="match status" value="1"/>
</dbReference>
<evidence type="ECO:0000313" key="4">
    <source>
        <dbReference type="EMBL" id="MPV85857.1"/>
    </source>
</evidence>
<dbReference type="InterPro" id="IPR010982">
    <property type="entry name" value="Lambda_DNA-bd_dom_sf"/>
</dbReference>
<dbReference type="Gene3D" id="1.10.260.40">
    <property type="entry name" value="lambda repressor-like DNA-binding domains"/>
    <property type="match status" value="1"/>
</dbReference>
<dbReference type="Pfam" id="PF13464">
    <property type="entry name" value="RodZ_C"/>
    <property type="match status" value="1"/>
</dbReference>
<keyword evidence="2" id="KW-1133">Transmembrane helix</keyword>
<dbReference type="GO" id="GO:0003677">
    <property type="term" value="F:DNA binding"/>
    <property type="evidence" value="ECO:0007669"/>
    <property type="project" value="InterPro"/>
</dbReference>
<evidence type="ECO:0000256" key="2">
    <source>
        <dbReference type="SAM" id="Phobius"/>
    </source>
</evidence>
<dbReference type="FunCoup" id="A0A6N7EXJ6">
    <property type="interactions" value="32"/>
</dbReference>
<reference evidence="4 5" key="1">
    <citation type="submission" date="2019-10" db="EMBL/GenBank/DDBJ databases">
        <title>Cardiobacteriales fam. a chemoheterotrophic member of the order Cardiobacteriales, and proposal of Cardiobacteriales fam. nov.</title>
        <authorList>
            <person name="Wang C."/>
        </authorList>
    </citation>
    <scope>NUCLEOTIDE SEQUENCE [LARGE SCALE GENOMIC DNA]</scope>
    <source>
        <strain evidence="4 5">ML27</strain>
    </source>
</reference>
<dbReference type="Pfam" id="PF13413">
    <property type="entry name" value="HTH_25"/>
    <property type="match status" value="1"/>
</dbReference>
<dbReference type="Proteomes" id="UP000471298">
    <property type="component" value="Unassembled WGS sequence"/>
</dbReference>
<protein>
    <submittedName>
        <fullName evidence="4">DUF4115 domain-containing protein</fullName>
    </submittedName>
</protein>
<sequence length="370" mass="39158">MTENSAQGDAVNKKAHETAEQPSADLMAAPIDIGADFRQSREALQISIDEAAKTTKLTVSVIESIEDNEFTAIGTAVYVRGYLGIYAKYLGLNASEYIAAYDAQYPQENIALRPSVAHNLNGGRQKTKRHSKTLSFAVALVSFVGLIYAYLSLVEPRLFRQSVGNDTALTARQSGAASNADNSGNADNAQTLDGIALTSTAIDATTGAENDTTDATVARLIDEANQANTLASDVLGGANNNAANGSDVAGTALTDGESPAVVLESPENETNNETGDEAATDEAATDETPVTATLKIRFNQDAWIQIKDATGENLAINTYGRNKSIDISGELPFVVNLARPEAIDSILFNDAPINIADYKVGNIQYEITTK</sequence>